<dbReference type="Proteomes" id="UP000198210">
    <property type="component" value="Chromosome I"/>
</dbReference>
<sequence>MIDYAPLQATPTAAESAQVLDAARRGDLGEETARHLAGAGARSSGTGCLVGGFLAIIMLITIGMMVAQGEGDGEGLVVGGLFLAGSVLLGVMVKLLADRGERSGAGRLVRLVAFARANDLSVEPEAPARQLPGSIFVANPHARTMHRVHWPDGGLSFDVATHTRQRPGQGQLLVRVLAVRLDVEPPRLTFHPGRRGGVQPAAILDTDVFPGERFALYAATTAHAGARAFMTDELVALLDDHDRPMSAEVVDGWFLAYFRNHDELDERGWRQVFAVAEAVVRARDAYRAWEGSCRSGG</sequence>
<proteinExistence type="predicted"/>
<protein>
    <submittedName>
        <fullName evidence="2">Uncharacterized protein</fullName>
    </submittedName>
</protein>
<gene>
    <name evidence="2" type="ORF">GA0074704_3069</name>
</gene>
<reference evidence="2 3" key="1">
    <citation type="submission" date="2016-06" db="EMBL/GenBank/DDBJ databases">
        <authorList>
            <person name="Kjaerup R.B."/>
            <person name="Dalgaard T.S."/>
            <person name="Juul-Madsen H.R."/>
        </authorList>
    </citation>
    <scope>NUCLEOTIDE SEQUENCE [LARGE SCALE GENOMIC DNA]</scope>
    <source>
        <strain evidence="2 3">DSM 45097</strain>
    </source>
</reference>
<dbReference type="EMBL" id="LT607751">
    <property type="protein sequence ID" value="SCG54640.1"/>
    <property type="molecule type" value="Genomic_DNA"/>
</dbReference>
<accession>A0A1C5I8F3</accession>
<feature type="transmembrane region" description="Helical" evidence="1">
    <location>
        <begin position="75"/>
        <end position="97"/>
    </location>
</feature>
<keyword evidence="1" id="KW-0812">Transmembrane</keyword>
<name>A0A1C5I8F3_9ACTN</name>
<organism evidence="2 3">
    <name type="scientific">Micromonospora siamensis</name>
    <dbReference type="NCBI Taxonomy" id="299152"/>
    <lineage>
        <taxon>Bacteria</taxon>
        <taxon>Bacillati</taxon>
        <taxon>Actinomycetota</taxon>
        <taxon>Actinomycetes</taxon>
        <taxon>Micromonosporales</taxon>
        <taxon>Micromonosporaceae</taxon>
        <taxon>Micromonospora</taxon>
    </lineage>
</organism>
<dbReference type="AlphaFoldDB" id="A0A1C5I8F3"/>
<feature type="transmembrane region" description="Helical" evidence="1">
    <location>
        <begin position="48"/>
        <end position="69"/>
    </location>
</feature>
<keyword evidence="3" id="KW-1185">Reference proteome</keyword>
<keyword evidence="1" id="KW-0472">Membrane</keyword>
<evidence type="ECO:0000313" key="2">
    <source>
        <dbReference type="EMBL" id="SCG54640.1"/>
    </source>
</evidence>
<keyword evidence="1" id="KW-1133">Transmembrane helix</keyword>
<evidence type="ECO:0000256" key="1">
    <source>
        <dbReference type="SAM" id="Phobius"/>
    </source>
</evidence>
<evidence type="ECO:0000313" key="3">
    <source>
        <dbReference type="Proteomes" id="UP000198210"/>
    </source>
</evidence>